<dbReference type="Proteomes" id="UP000479226">
    <property type="component" value="Unassembled WGS sequence"/>
</dbReference>
<gene>
    <name evidence="1" type="ORF">G6N77_19495</name>
</gene>
<feature type="non-terminal residue" evidence="1">
    <location>
        <position position="1"/>
    </location>
</feature>
<proteinExistence type="predicted"/>
<sequence>MAASGFDVLTWREGASENVEEKLFAEVAHTDDHGEERKWSVADTFVDLPLATTKKTGEVLPIRQISRIVATTGGGTR</sequence>
<organism evidence="1 2">
    <name type="scientific">Arthrobacter silviterrae</name>
    <dbReference type="NCBI Taxonomy" id="2026658"/>
    <lineage>
        <taxon>Bacteria</taxon>
        <taxon>Bacillati</taxon>
        <taxon>Actinomycetota</taxon>
        <taxon>Actinomycetes</taxon>
        <taxon>Micrococcales</taxon>
        <taxon>Micrococcaceae</taxon>
        <taxon>Arthrobacter</taxon>
    </lineage>
</organism>
<name>A0ABX0DLN3_9MICC</name>
<reference evidence="1 2" key="1">
    <citation type="submission" date="2020-02" db="EMBL/GenBank/DDBJ databases">
        <title>Genome sequence of the type strain DSM 27180 of Arthrobacter silviterrae.</title>
        <authorList>
            <person name="Gao J."/>
            <person name="Sun J."/>
        </authorList>
    </citation>
    <scope>NUCLEOTIDE SEQUENCE [LARGE SCALE GENOMIC DNA]</scope>
    <source>
        <strain evidence="1 2">DSM 27180</strain>
    </source>
</reference>
<accession>A0ABX0DLN3</accession>
<evidence type="ECO:0000313" key="2">
    <source>
        <dbReference type="Proteomes" id="UP000479226"/>
    </source>
</evidence>
<dbReference type="EMBL" id="JAAKZI010000089">
    <property type="protein sequence ID" value="NGN85625.1"/>
    <property type="molecule type" value="Genomic_DNA"/>
</dbReference>
<dbReference type="RefSeq" id="WP_165183829.1">
    <property type="nucleotide sequence ID" value="NZ_JAAKZI010000089.1"/>
</dbReference>
<comment type="caution">
    <text evidence="1">The sequence shown here is derived from an EMBL/GenBank/DDBJ whole genome shotgun (WGS) entry which is preliminary data.</text>
</comment>
<keyword evidence="2" id="KW-1185">Reference proteome</keyword>
<protein>
    <submittedName>
        <fullName evidence="1">Uncharacterized protein</fullName>
    </submittedName>
</protein>
<evidence type="ECO:0000313" key="1">
    <source>
        <dbReference type="EMBL" id="NGN85625.1"/>
    </source>
</evidence>